<dbReference type="Proteomes" id="UP000245921">
    <property type="component" value="Unassembled WGS sequence"/>
</dbReference>
<evidence type="ECO:0000256" key="1">
    <source>
        <dbReference type="PROSITE-ProRule" id="PRU00409"/>
    </source>
</evidence>
<dbReference type="Gene3D" id="3.30.1490.20">
    <property type="entry name" value="ATP-grasp fold, A domain"/>
    <property type="match status" value="1"/>
</dbReference>
<dbReference type="EMBL" id="QGGI01000020">
    <property type="protein sequence ID" value="PWJ88082.1"/>
    <property type="molecule type" value="Genomic_DNA"/>
</dbReference>
<evidence type="ECO:0000259" key="2">
    <source>
        <dbReference type="PROSITE" id="PS50975"/>
    </source>
</evidence>
<dbReference type="PROSITE" id="PS50975">
    <property type="entry name" value="ATP_GRASP"/>
    <property type="match status" value="1"/>
</dbReference>
<dbReference type="SUPFAM" id="SSF56059">
    <property type="entry name" value="Glutathione synthetase ATP-binding domain-like"/>
    <property type="match status" value="1"/>
</dbReference>
<accession>A0AA45HHV1</accession>
<gene>
    <name evidence="3" type="ORF">C7380_12020</name>
</gene>
<dbReference type="GO" id="GO:0005524">
    <property type="term" value="F:ATP binding"/>
    <property type="evidence" value="ECO:0007669"/>
    <property type="project" value="UniProtKB-UniRule"/>
</dbReference>
<dbReference type="RefSeq" id="WP_109606010.1">
    <property type="nucleotide sequence ID" value="NZ_QGGI01000020.1"/>
</dbReference>
<organism evidence="3 4">
    <name type="scientific">Oceanotoga teriensis</name>
    <dbReference type="NCBI Taxonomy" id="515440"/>
    <lineage>
        <taxon>Bacteria</taxon>
        <taxon>Thermotogati</taxon>
        <taxon>Thermotogota</taxon>
        <taxon>Thermotogae</taxon>
        <taxon>Petrotogales</taxon>
        <taxon>Petrotogaceae</taxon>
        <taxon>Oceanotoga</taxon>
    </lineage>
</organism>
<name>A0AA45HHV1_9BACT</name>
<dbReference type="InterPro" id="IPR013815">
    <property type="entry name" value="ATP_grasp_subdomain_1"/>
</dbReference>
<feature type="domain" description="ATP-grasp" evidence="2">
    <location>
        <begin position="96"/>
        <end position="143"/>
    </location>
</feature>
<comment type="caution">
    <text evidence="3">The sequence shown here is derived from an EMBL/GenBank/DDBJ whole genome shotgun (WGS) entry which is preliminary data.</text>
</comment>
<dbReference type="GO" id="GO:0046872">
    <property type="term" value="F:metal ion binding"/>
    <property type="evidence" value="ECO:0007669"/>
    <property type="project" value="InterPro"/>
</dbReference>
<keyword evidence="4" id="KW-1185">Reference proteome</keyword>
<evidence type="ECO:0000313" key="4">
    <source>
        <dbReference type="Proteomes" id="UP000245921"/>
    </source>
</evidence>
<keyword evidence="1" id="KW-0547">Nucleotide-binding</keyword>
<reference evidence="3 4" key="1">
    <citation type="submission" date="2018-05" db="EMBL/GenBank/DDBJ databases">
        <title>Genomic Encyclopedia of Type Strains, Phase IV (KMG-IV): sequencing the most valuable type-strain genomes for metagenomic binning, comparative biology and taxonomic classification.</title>
        <authorList>
            <person name="Goeker M."/>
        </authorList>
    </citation>
    <scope>NUCLEOTIDE SEQUENCE [LARGE SCALE GENOMIC DNA]</scope>
    <source>
        <strain evidence="3 4">DSM 24906</strain>
    </source>
</reference>
<proteinExistence type="predicted"/>
<dbReference type="AlphaFoldDB" id="A0AA45HHV1"/>
<keyword evidence="1" id="KW-0067">ATP-binding</keyword>
<protein>
    <recommendedName>
        <fullName evidence="2">ATP-grasp domain-containing protein</fullName>
    </recommendedName>
</protein>
<dbReference type="InterPro" id="IPR011761">
    <property type="entry name" value="ATP-grasp"/>
</dbReference>
<evidence type="ECO:0000313" key="3">
    <source>
        <dbReference type="EMBL" id="PWJ88082.1"/>
    </source>
</evidence>
<sequence>MKLGILKEFSGYESNYIKACEDLKVDYEIIDIISNDWIDNILKSNCDGFLVRPSFAKDVWKRMYDEKLYFISHVLKKPIYPDYYSLFIYENKKNMAYFLKLNDIPHPKTWIFYDKEEALNFVEKYDKYPLVFKPNIGSGALGIKFMNKNQAKKIINKIFTKWKFFNFGYTKWYKTRFKLSYPIMDDKQYNFVIFQEKLDVKWEWRIIRIGESFFGHQKLAKGKFHSGSGKVGWVKPPEELLNLVKRITDENGFRSMDIDIFETLDNKFYVNELQAIFGSYDNSQMYIDGKPGRYLFKDGEWIFEEGYFNQNGSFNLRVEDFLKILNNQ</sequence>